<comment type="caution">
    <text evidence="1">The sequence shown here is derived from an EMBL/GenBank/DDBJ whole genome shotgun (WGS) entry which is preliminary data.</text>
</comment>
<dbReference type="Proteomes" id="UP001160148">
    <property type="component" value="Unassembled WGS sequence"/>
</dbReference>
<proteinExistence type="predicted"/>
<dbReference type="GO" id="GO:0005975">
    <property type="term" value="P:carbohydrate metabolic process"/>
    <property type="evidence" value="ECO:0007669"/>
    <property type="project" value="InterPro"/>
</dbReference>
<dbReference type="AlphaFoldDB" id="A0AAV0VUG5"/>
<keyword evidence="2" id="KW-1185">Reference proteome</keyword>
<dbReference type="PANTHER" id="PTHR22762:SF131">
    <property type="entry name" value="GLYCOSIDE HYDROLASE FAMILY 31 N-TERMINAL DOMAIN-CONTAINING PROTEIN"/>
    <property type="match status" value="1"/>
</dbReference>
<sequence>MEFFLFKSNAMDIILQPAPAITYRVIGGILDFYFFSGPTPSDVITQYTEIIGRIFLPPYWSLDFHLSRYGQTFEDLIQVYNRTIEAGIPWV</sequence>
<gene>
    <name evidence="1" type="ORF">MEUPH1_LOCUS4561</name>
</gene>
<name>A0AAV0VUG5_9HEMI</name>
<dbReference type="GO" id="GO:0004558">
    <property type="term" value="F:alpha-1,4-glucosidase activity"/>
    <property type="evidence" value="ECO:0007669"/>
    <property type="project" value="TreeGrafter"/>
</dbReference>
<dbReference type="PANTHER" id="PTHR22762">
    <property type="entry name" value="ALPHA-GLUCOSIDASE"/>
    <property type="match status" value="1"/>
</dbReference>
<dbReference type="GO" id="GO:0030246">
    <property type="term" value="F:carbohydrate binding"/>
    <property type="evidence" value="ECO:0007669"/>
    <property type="project" value="InterPro"/>
</dbReference>
<dbReference type="InterPro" id="IPR011013">
    <property type="entry name" value="Gal_mutarotase_sf_dom"/>
</dbReference>
<dbReference type="SUPFAM" id="SSF74650">
    <property type="entry name" value="Galactose mutarotase-like"/>
    <property type="match status" value="1"/>
</dbReference>
<dbReference type="CDD" id="cd14752">
    <property type="entry name" value="GH31_N"/>
    <property type="match status" value="1"/>
</dbReference>
<accession>A0AAV0VUG5</accession>
<organism evidence="1 2">
    <name type="scientific">Macrosiphum euphorbiae</name>
    <name type="common">potato aphid</name>
    <dbReference type="NCBI Taxonomy" id="13131"/>
    <lineage>
        <taxon>Eukaryota</taxon>
        <taxon>Metazoa</taxon>
        <taxon>Ecdysozoa</taxon>
        <taxon>Arthropoda</taxon>
        <taxon>Hexapoda</taxon>
        <taxon>Insecta</taxon>
        <taxon>Pterygota</taxon>
        <taxon>Neoptera</taxon>
        <taxon>Paraneoptera</taxon>
        <taxon>Hemiptera</taxon>
        <taxon>Sternorrhyncha</taxon>
        <taxon>Aphidomorpha</taxon>
        <taxon>Aphidoidea</taxon>
        <taxon>Aphididae</taxon>
        <taxon>Macrosiphini</taxon>
        <taxon>Macrosiphum</taxon>
    </lineage>
</organism>
<reference evidence="1 2" key="1">
    <citation type="submission" date="2023-01" db="EMBL/GenBank/DDBJ databases">
        <authorList>
            <person name="Whitehead M."/>
        </authorList>
    </citation>
    <scope>NUCLEOTIDE SEQUENCE [LARGE SCALE GENOMIC DNA]</scope>
</reference>
<dbReference type="Gene3D" id="3.20.20.80">
    <property type="entry name" value="Glycosidases"/>
    <property type="match status" value="1"/>
</dbReference>
<evidence type="ECO:0000313" key="1">
    <source>
        <dbReference type="EMBL" id="CAI6347819.1"/>
    </source>
</evidence>
<evidence type="ECO:0000313" key="2">
    <source>
        <dbReference type="Proteomes" id="UP001160148"/>
    </source>
</evidence>
<dbReference type="Gene3D" id="2.60.40.1760">
    <property type="entry name" value="glycosyl hydrolase (family 31)"/>
    <property type="match status" value="1"/>
</dbReference>
<protein>
    <submittedName>
        <fullName evidence="1">Uncharacterized protein</fullName>
    </submittedName>
</protein>
<dbReference type="EMBL" id="CARXXK010000001">
    <property type="protein sequence ID" value="CAI6347819.1"/>
    <property type="molecule type" value="Genomic_DNA"/>
</dbReference>